<dbReference type="Proteomes" id="UP001310890">
    <property type="component" value="Unassembled WGS sequence"/>
</dbReference>
<protein>
    <recommendedName>
        <fullName evidence="12">t-SNARE coiled-coil homology domain-containing protein</fullName>
    </recommendedName>
</protein>
<dbReference type="CDD" id="cd15853">
    <property type="entry name" value="SNARE_Bet1"/>
    <property type="match status" value="1"/>
</dbReference>
<dbReference type="PANTHER" id="PTHR12791">
    <property type="entry name" value="GOLGI SNARE BET1-RELATED"/>
    <property type="match status" value="1"/>
</dbReference>
<accession>A0AAN7T8M1</accession>
<feature type="transmembrane region" description="Helical" evidence="9">
    <location>
        <begin position="74"/>
        <end position="93"/>
    </location>
</feature>
<evidence type="ECO:0000256" key="8">
    <source>
        <dbReference type="ARBA" id="ARBA00046280"/>
    </source>
</evidence>
<dbReference type="EMBL" id="JAVRRL010000164">
    <property type="protein sequence ID" value="KAK5105711.1"/>
    <property type="molecule type" value="Genomic_DNA"/>
</dbReference>
<dbReference type="AlphaFoldDB" id="A0AAN7T8M1"/>
<gene>
    <name evidence="10" type="ORF">LTR62_002346</name>
</gene>
<evidence type="ECO:0000256" key="5">
    <source>
        <dbReference type="ARBA" id="ARBA00022989"/>
    </source>
</evidence>
<sequence>MSESYTREQQNDASLSSLSQKVSALRGVTIDIYDSARDQHVLDSTTDTFSSMSTSLKGSSRRLVQMAGQGNKVAVLKLAGMIVGVVVLLYWIASWFW</sequence>
<keyword evidence="3 9" id="KW-0812">Transmembrane</keyword>
<comment type="caution">
    <text evidence="10">The sequence shown here is derived from an EMBL/GenBank/DDBJ whole genome shotgun (WGS) entry which is preliminary data.</text>
</comment>
<evidence type="ECO:0000256" key="9">
    <source>
        <dbReference type="SAM" id="Phobius"/>
    </source>
</evidence>
<keyword evidence="6" id="KW-0333">Golgi apparatus</keyword>
<dbReference type="GO" id="GO:0015031">
    <property type="term" value="P:protein transport"/>
    <property type="evidence" value="ECO:0007669"/>
    <property type="project" value="UniProtKB-KW"/>
</dbReference>
<keyword evidence="5 9" id="KW-1133">Transmembrane helix</keyword>
<evidence type="ECO:0000256" key="1">
    <source>
        <dbReference type="ARBA" id="ARBA00004394"/>
    </source>
</evidence>
<dbReference type="SUPFAM" id="SSF58038">
    <property type="entry name" value="SNARE fusion complex"/>
    <property type="match status" value="1"/>
</dbReference>
<reference evidence="10" key="1">
    <citation type="submission" date="2023-08" db="EMBL/GenBank/DDBJ databases">
        <title>Black Yeasts Isolated from many extreme environments.</title>
        <authorList>
            <person name="Coleine C."/>
            <person name="Stajich J.E."/>
            <person name="Selbmann L."/>
        </authorList>
    </citation>
    <scope>NUCLEOTIDE SEQUENCE</scope>
    <source>
        <strain evidence="10">CCFEE 5401</strain>
    </source>
</reference>
<evidence type="ECO:0000256" key="3">
    <source>
        <dbReference type="ARBA" id="ARBA00022692"/>
    </source>
</evidence>
<dbReference type="InterPro" id="IPR039899">
    <property type="entry name" value="BET1_SNARE"/>
</dbReference>
<evidence type="ECO:0000256" key="6">
    <source>
        <dbReference type="ARBA" id="ARBA00023034"/>
    </source>
</evidence>
<proteinExistence type="predicted"/>
<name>A0AAN7T8M1_9PEZI</name>
<organism evidence="10 11">
    <name type="scientific">Meristemomyces frigidus</name>
    <dbReference type="NCBI Taxonomy" id="1508187"/>
    <lineage>
        <taxon>Eukaryota</taxon>
        <taxon>Fungi</taxon>
        <taxon>Dikarya</taxon>
        <taxon>Ascomycota</taxon>
        <taxon>Pezizomycotina</taxon>
        <taxon>Dothideomycetes</taxon>
        <taxon>Dothideomycetidae</taxon>
        <taxon>Mycosphaerellales</taxon>
        <taxon>Teratosphaeriaceae</taxon>
        <taxon>Meristemomyces</taxon>
    </lineage>
</organism>
<keyword evidence="2" id="KW-0813">Transport</keyword>
<evidence type="ECO:0000313" key="10">
    <source>
        <dbReference type="EMBL" id="KAK5105711.1"/>
    </source>
</evidence>
<evidence type="ECO:0000313" key="11">
    <source>
        <dbReference type="Proteomes" id="UP001310890"/>
    </source>
</evidence>
<dbReference type="GO" id="GO:0000139">
    <property type="term" value="C:Golgi membrane"/>
    <property type="evidence" value="ECO:0007669"/>
    <property type="project" value="UniProtKB-SubCell"/>
</dbReference>
<evidence type="ECO:0000256" key="4">
    <source>
        <dbReference type="ARBA" id="ARBA00022927"/>
    </source>
</evidence>
<evidence type="ECO:0008006" key="12">
    <source>
        <dbReference type="Google" id="ProtNLM"/>
    </source>
</evidence>
<keyword evidence="7 9" id="KW-0472">Membrane</keyword>
<evidence type="ECO:0000256" key="7">
    <source>
        <dbReference type="ARBA" id="ARBA00023136"/>
    </source>
</evidence>
<keyword evidence="4" id="KW-0653">Protein transport</keyword>
<evidence type="ECO:0000256" key="2">
    <source>
        <dbReference type="ARBA" id="ARBA00022448"/>
    </source>
</evidence>
<comment type="subcellular location">
    <subcellularLocation>
        <location evidence="8">Endomembrane system</location>
        <topology evidence="8">Single-pass type IV membrane protein</topology>
    </subcellularLocation>
    <subcellularLocation>
        <location evidence="1">Golgi apparatus membrane</location>
    </subcellularLocation>
</comment>